<reference evidence="2 3" key="1">
    <citation type="submission" date="2024-04" db="EMBL/GenBank/DDBJ databases">
        <authorList>
            <person name="Waldvogel A.-M."/>
            <person name="Schoenle A."/>
        </authorList>
    </citation>
    <scope>NUCLEOTIDE SEQUENCE [LARGE SCALE GENOMIC DNA]</scope>
</reference>
<name>A0AAV2KGF0_KNICA</name>
<dbReference type="InterPro" id="IPR035983">
    <property type="entry name" value="Hect_E3_ubiquitin_ligase"/>
</dbReference>
<dbReference type="GO" id="GO:0004842">
    <property type="term" value="F:ubiquitin-protein transferase activity"/>
    <property type="evidence" value="ECO:0007669"/>
    <property type="project" value="InterPro"/>
</dbReference>
<sequence>MLKTEKNLNREMEERTSREAEPSVASAVQALVAVLQRHVQPSLESAGQGQAPNPQVTSVQPRERIQGPAVQHEMARSFPGFFQKKSCLGKRRFQCSKNVPKQPKHFSVYLLQKNAQFTPSPSGEMQLALAGLGKRQVDIIESMDHNQVSIVLGETFSKFKNVSGGWVVKKALGGHGRRSLTVVPPSHEGYTGAQLKSTTFNGKTALFVNLRRCLMGKKMIWKTIHLKLKLHSNHSMWLACPICHKMFSESELLNHASTCGDTGFENSVPIPSADLLEVDKISCEEDVLRWLVTQLDRSKEFHLCISRENLLERGIMQWQRQKKASPLNPLKVSFLGEAGVDTGALRLEFLTEMVAGLEERLFVGENKKGKIPKYSMSDLHNGLFRVAGQVFAASLAQGGPAPKFLQEWCFSFLATETDDVLAIADEIINCGYTGCITVDKKEEIIRAILMHATMQRTPMLNDLREGLNLYNFMSVLQQKTEHCRGLFVFDNDDKVDAHYIISNLDPQMSEEGTLKHSKEIHILNCLQDFLNEIEDEPLCNEDQPTVAKIMQWLTGQSHRHLLLSDRRRFKIYVHFNHNCQMSPFM</sequence>
<dbReference type="Gene3D" id="3.90.1750.10">
    <property type="entry name" value="Hect, E3 ligase catalytic domains"/>
    <property type="match status" value="1"/>
</dbReference>
<keyword evidence="3" id="KW-1185">Reference proteome</keyword>
<dbReference type="AlphaFoldDB" id="A0AAV2KGF0"/>
<organism evidence="2 3">
    <name type="scientific">Knipowitschia caucasica</name>
    <name type="common">Caucasian dwarf goby</name>
    <name type="synonym">Pomatoschistus caucasicus</name>
    <dbReference type="NCBI Taxonomy" id="637954"/>
    <lineage>
        <taxon>Eukaryota</taxon>
        <taxon>Metazoa</taxon>
        <taxon>Chordata</taxon>
        <taxon>Craniata</taxon>
        <taxon>Vertebrata</taxon>
        <taxon>Euteleostomi</taxon>
        <taxon>Actinopterygii</taxon>
        <taxon>Neopterygii</taxon>
        <taxon>Teleostei</taxon>
        <taxon>Neoteleostei</taxon>
        <taxon>Acanthomorphata</taxon>
        <taxon>Gobiaria</taxon>
        <taxon>Gobiiformes</taxon>
        <taxon>Gobioidei</taxon>
        <taxon>Gobiidae</taxon>
        <taxon>Gobiinae</taxon>
        <taxon>Knipowitschia</taxon>
    </lineage>
</organism>
<gene>
    <name evidence="2" type="ORF">KC01_LOCUS18008</name>
</gene>
<evidence type="ECO:0008006" key="4">
    <source>
        <dbReference type="Google" id="ProtNLM"/>
    </source>
</evidence>
<dbReference type="EMBL" id="OZ035840">
    <property type="protein sequence ID" value="CAL1588156.1"/>
    <property type="molecule type" value="Genomic_DNA"/>
</dbReference>
<feature type="compositionally biased region" description="Basic and acidic residues" evidence="1">
    <location>
        <begin position="1"/>
        <end position="21"/>
    </location>
</feature>
<evidence type="ECO:0000313" key="2">
    <source>
        <dbReference type="EMBL" id="CAL1588156.1"/>
    </source>
</evidence>
<evidence type="ECO:0000256" key="1">
    <source>
        <dbReference type="SAM" id="MobiDB-lite"/>
    </source>
</evidence>
<feature type="region of interest" description="Disordered" evidence="1">
    <location>
        <begin position="1"/>
        <end position="23"/>
    </location>
</feature>
<evidence type="ECO:0000313" key="3">
    <source>
        <dbReference type="Proteomes" id="UP001497482"/>
    </source>
</evidence>
<dbReference type="SUPFAM" id="SSF56204">
    <property type="entry name" value="Hect, E3 ligase catalytic domain"/>
    <property type="match status" value="1"/>
</dbReference>
<feature type="compositionally biased region" description="Polar residues" evidence="1">
    <location>
        <begin position="43"/>
        <end position="60"/>
    </location>
</feature>
<protein>
    <recommendedName>
        <fullName evidence="4">HECT domain-containing protein</fullName>
    </recommendedName>
</protein>
<feature type="region of interest" description="Disordered" evidence="1">
    <location>
        <begin position="43"/>
        <end position="69"/>
    </location>
</feature>
<proteinExistence type="predicted"/>
<accession>A0AAV2KGF0</accession>
<dbReference type="Proteomes" id="UP001497482">
    <property type="component" value="Chromosome 18"/>
</dbReference>